<reference evidence="1" key="1">
    <citation type="journal article" date="2023" name="Mol. Phylogenet. Evol.">
        <title>Genome-scale phylogeny and comparative genomics of the fungal order Sordariales.</title>
        <authorList>
            <person name="Hensen N."/>
            <person name="Bonometti L."/>
            <person name="Westerberg I."/>
            <person name="Brannstrom I.O."/>
            <person name="Guillou S."/>
            <person name="Cros-Aarteil S."/>
            <person name="Calhoun S."/>
            <person name="Haridas S."/>
            <person name="Kuo A."/>
            <person name="Mondo S."/>
            <person name="Pangilinan J."/>
            <person name="Riley R."/>
            <person name="LaButti K."/>
            <person name="Andreopoulos B."/>
            <person name="Lipzen A."/>
            <person name="Chen C."/>
            <person name="Yan M."/>
            <person name="Daum C."/>
            <person name="Ng V."/>
            <person name="Clum A."/>
            <person name="Steindorff A."/>
            <person name="Ohm R.A."/>
            <person name="Martin F."/>
            <person name="Silar P."/>
            <person name="Natvig D.O."/>
            <person name="Lalanne C."/>
            <person name="Gautier V."/>
            <person name="Ament-Velasquez S.L."/>
            <person name="Kruys A."/>
            <person name="Hutchinson M.I."/>
            <person name="Powell A.J."/>
            <person name="Barry K."/>
            <person name="Miller A.N."/>
            <person name="Grigoriev I.V."/>
            <person name="Debuchy R."/>
            <person name="Gladieux P."/>
            <person name="Hiltunen Thoren M."/>
            <person name="Johannesson H."/>
        </authorList>
    </citation>
    <scope>NUCLEOTIDE SEQUENCE</scope>
    <source>
        <strain evidence="1">CBS 731.68</strain>
    </source>
</reference>
<evidence type="ECO:0000313" key="1">
    <source>
        <dbReference type="EMBL" id="KAK4126173.1"/>
    </source>
</evidence>
<reference evidence="1" key="2">
    <citation type="submission" date="2023-05" db="EMBL/GenBank/DDBJ databases">
        <authorList>
            <consortium name="Lawrence Berkeley National Laboratory"/>
            <person name="Steindorff A."/>
            <person name="Hensen N."/>
            <person name="Bonometti L."/>
            <person name="Westerberg I."/>
            <person name="Brannstrom I.O."/>
            <person name="Guillou S."/>
            <person name="Cros-Aarteil S."/>
            <person name="Calhoun S."/>
            <person name="Haridas S."/>
            <person name="Kuo A."/>
            <person name="Mondo S."/>
            <person name="Pangilinan J."/>
            <person name="Riley R."/>
            <person name="Labutti K."/>
            <person name="Andreopoulos B."/>
            <person name="Lipzen A."/>
            <person name="Chen C."/>
            <person name="Yanf M."/>
            <person name="Daum C."/>
            <person name="Ng V."/>
            <person name="Clum A."/>
            <person name="Ohm R."/>
            <person name="Martin F."/>
            <person name="Silar P."/>
            <person name="Natvig D."/>
            <person name="Lalanne C."/>
            <person name="Gautier V."/>
            <person name="Ament-Velasquez S.L."/>
            <person name="Kruys A."/>
            <person name="Hutchinson M.I."/>
            <person name="Powell A.J."/>
            <person name="Barry K."/>
            <person name="Miller A.N."/>
            <person name="Grigoriev I.V."/>
            <person name="Debuchy R."/>
            <person name="Gladieux P."/>
            <person name="Thoren M.H."/>
            <person name="Johannesson H."/>
        </authorList>
    </citation>
    <scope>NUCLEOTIDE SEQUENCE</scope>
    <source>
        <strain evidence="1">CBS 731.68</strain>
    </source>
</reference>
<accession>A0AAN6Z6B0</accession>
<keyword evidence="2" id="KW-1185">Reference proteome</keyword>
<organism evidence="1 2">
    <name type="scientific">Parathielavia appendiculata</name>
    <dbReference type="NCBI Taxonomy" id="2587402"/>
    <lineage>
        <taxon>Eukaryota</taxon>
        <taxon>Fungi</taxon>
        <taxon>Dikarya</taxon>
        <taxon>Ascomycota</taxon>
        <taxon>Pezizomycotina</taxon>
        <taxon>Sordariomycetes</taxon>
        <taxon>Sordariomycetidae</taxon>
        <taxon>Sordariales</taxon>
        <taxon>Chaetomiaceae</taxon>
        <taxon>Parathielavia</taxon>
    </lineage>
</organism>
<comment type="caution">
    <text evidence="1">The sequence shown here is derived from an EMBL/GenBank/DDBJ whole genome shotgun (WGS) entry which is preliminary data.</text>
</comment>
<name>A0AAN6Z6B0_9PEZI</name>
<dbReference type="GeneID" id="87829215"/>
<proteinExistence type="predicted"/>
<dbReference type="Proteomes" id="UP001302602">
    <property type="component" value="Unassembled WGS sequence"/>
</dbReference>
<dbReference type="RefSeq" id="XP_062649944.1">
    <property type="nucleotide sequence ID" value="XM_062792446.1"/>
</dbReference>
<dbReference type="EMBL" id="MU853225">
    <property type="protein sequence ID" value="KAK4126173.1"/>
    <property type="molecule type" value="Genomic_DNA"/>
</dbReference>
<evidence type="ECO:0000313" key="2">
    <source>
        <dbReference type="Proteomes" id="UP001302602"/>
    </source>
</evidence>
<sequence length="169" mass="19104">MRYAGRACLLRFSKATAAKNRRLYQRQMCSFGFDRCGLPRSSVRMMHFTHIRAGFPLSNPQLKPSVSRGFRSSFLVFKFRVAADIQPEHVLHAVYLVGEVSTPLRVRLFNVLQVAPLPNNAAYQQGLGPSLGPRCSLVPEANCRPVRLEGRRCHLESGRRDLLPERGQL</sequence>
<gene>
    <name evidence="1" type="ORF">N657DRAFT_642955</name>
</gene>
<protein>
    <submittedName>
        <fullName evidence="1">Uncharacterized protein</fullName>
    </submittedName>
</protein>
<dbReference type="AlphaFoldDB" id="A0AAN6Z6B0"/>